<keyword evidence="4" id="KW-0539">Nucleus</keyword>
<evidence type="ECO:0000256" key="3">
    <source>
        <dbReference type="ARBA" id="ARBA00022843"/>
    </source>
</evidence>
<dbReference type="Pfam" id="PF09425">
    <property type="entry name" value="Jas_motif"/>
    <property type="match status" value="1"/>
</dbReference>
<keyword evidence="8" id="KW-1185">Reference proteome</keyword>
<dbReference type="EMBL" id="JAGGNH010000001">
    <property type="protein sequence ID" value="KAJ0987486.1"/>
    <property type="molecule type" value="Genomic_DNA"/>
</dbReference>
<feature type="compositionally biased region" description="Basic and acidic residues" evidence="5">
    <location>
        <begin position="217"/>
        <end position="227"/>
    </location>
</feature>
<evidence type="ECO:0000256" key="5">
    <source>
        <dbReference type="SAM" id="MobiDB-lite"/>
    </source>
</evidence>
<protein>
    <recommendedName>
        <fullName evidence="4">Protein TIFY</fullName>
    </recommendedName>
    <alternativeName>
        <fullName evidence="4">Jasmonate ZIM domain-containing protein</fullName>
    </alternativeName>
</protein>
<evidence type="ECO:0000256" key="4">
    <source>
        <dbReference type="RuleBase" id="RU369065"/>
    </source>
</evidence>
<evidence type="ECO:0000259" key="6">
    <source>
        <dbReference type="PROSITE" id="PS51320"/>
    </source>
</evidence>
<evidence type="ECO:0000313" key="7">
    <source>
        <dbReference type="EMBL" id="KAJ0987486.1"/>
    </source>
</evidence>
<gene>
    <name evidence="7" type="ORF">J5N97_005842</name>
</gene>
<keyword evidence="3" id="KW-0832">Ubl conjugation</keyword>
<accession>A0A9D5D8S4</accession>
<comment type="subcellular location">
    <subcellularLocation>
        <location evidence="4">Nucleus</location>
    </subcellularLocation>
</comment>
<comment type="similarity">
    <text evidence="1 4">Belongs to the TIFY/JAZ family.</text>
</comment>
<feature type="region of interest" description="Disordered" evidence="5">
    <location>
        <begin position="49"/>
        <end position="87"/>
    </location>
</feature>
<reference evidence="7" key="2">
    <citation type="journal article" date="2022" name="Hortic Res">
        <title>The genome of Dioscorea zingiberensis sheds light on the biosynthesis, origin and evolution of the medicinally important diosgenin saponins.</title>
        <authorList>
            <person name="Li Y."/>
            <person name="Tan C."/>
            <person name="Li Z."/>
            <person name="Guo J."/>
            <person name="Li S."/>
            <person name="Chen X."/>
            <person name="Wang C."/>
            <person name="Dai X."/>
            <person name="Yang H."/>
            <person name="Song W."/>
            <person name="Hou L."/>
            <person name="Xu J."/>
            <person name="Tong Z."/>
            <person name="Xu A."/>
            <person name="Yuan X."/>
            <person name="Wang W."/>
            <person name="Yang Q."/>
            <person name="Chen L."/>
            <person name="Sun Z."/>
            <person name="Wang K."/>
            <person name="Pan B."/>
            <person name="Chen J."/>
            <person name="Bao Y."/>
            <person name="Liu F."/>
            <person name="Qi X."/>
            <person name="Gang D.R."/>
            <person name="Wen J."/>
            <person name="Li J."/>
        </authorList>
    </citation>
    <scope>NUCLEOTIDE SEQUENCE</scope>
    <source>
        <strain evidence="7">Dzin_1.0</strain>
    </source>
</reference>
<dbReference type="PANTHER" id="PTHR33077">
    <property type="entry name" value="PROTEIN TIFY 4A-RELATED-RELATED"/>
    <property type="match status" value="1"/>
</dbReference>
<dbReference type="Pfam" id="PF06200">
    <property type="entry name" value="tify"/>
    <property type="match status" value="1"/>
</dbReference>
<dbReference type="InterPro" id="IPR018467">
    <property type="entry name" value="CCT_CS"/>
</dbReference>
<dbReference type="GO" id="GO:0009611">
    <property type="term" value="P:response to wounding"/>
    <property type="evidence" value="ECO:0007669"/>
    <property type="project" value="UniProtKB-UniRule"/>
</dbReference>
<feature type="compositionally biased region" description="Low complexity" evidence="5">
    <location>
        <begin position="173"/>
        <end position="187"/>
    </location>
</feature>
<dbReference type="SMART" id="SM00979">
    <property type="entry name" value="TIFY"/>
    <property type="match status" value="1"/>
</dbReference>
<feature type="compositionally biased region" description="Basic and acidic residues" evidence="5">
    <location>
        <begin position="56"/>
        <end position="65"/>
    </location>
</feature>
<evidence type="ECO:0000313" key="8">
    <source>
        <dbReference type="Proteomes" id="UP001085076"/>
    </source>
</evidence>
<dbReference type="AlphaFoldDB" id="A0A9D5D8S4"/>
<comment type="caution">
    <text evidence="7">The sequence shown here is derived from an EMBL/GenBank/DDBJ whole genome shotgun (WGS) entry which is preliminary data.</text>
</comment>
<dbReference type="OrthoDB" id="1937734at2759"/>
<feature type="domain" description="Tify" evidence="6">
    <location>
        <begin position="116"/>
        <end position="151"/>
    </location>
</feature>
<evidence type="ECO:0000256" key="1">
    <source>
        <dbReference type="ARBA" id="ARBA00008614"/>
    </source>
</evidence>
<dbReference type="InterPro" id="IPR010399">
    <property type="entry name" value="Tify_dom"/>
</dbReference>
<dbReference type="GO" id="GO:0031347">
    <property type="term" value="P:regulation of defense response"/>
    <property type="evidence" value="ECO:0007669"/>
    <property type="project" value="UniProtKB-UniRule"/>
</dbReference>
<comment type="domain">
    <text evidence="4">The jas domain is required for interaction with COI1.</text>
</comment>
<organism evidence="7 8">
    <name type="scientific">Dioscorea zingiberensis</name>
    <dbReference type="NCBI Taxonomy" id="325984"/>
    <lineage>
        <taxon>Eukaryota</taxon>
        <taxon>Viridiplantae</taxon>
        <taxon>Streptophyta</taxon>
        <taxon>Embryophyta</taxon>
        <taxon>Tracheophyta</taxon>
        <taxon>Spermatophyta</taxon>
        <taxon>Magnoliopsida</taxon>
        <taxon>Liliopsida</taxon>
        <taxon>Dioscoreales</taxon>
        <taxon>Dioscoreaceae</taxon>
        <taxon>Dioscorea</taxon>
    </lineage>
</organism>
<keyword evidence="2 4" id="KW-1184">Jasmonic acid signaling pathway</keyword>
<dbReference type="GO" id="GO:2000022">
    <property type="term" value="P:regulation of jasmonic acid mediated signaling pathway"/>
    <property type="evidence" value="ECO:0007669"/>
    <property type="project" value="UniProtKB-UniRule"/>
</dbReference>
<name>A0A9D5D8S4_9LILI</name>
<feature type="region of interest" description="Disordered" evidence="5">
    <location>
        <begin position="161"/>
        <end position="265"/>
    </location>
</feature>
<dbReference type="GO" id="GO:0005634">
    <property type="term" value="C:nucleus"/>
    <property type="evidence" value="ECO:0007669"/>
    <property type="project" value="UniProtKB-SubCell"/>
</dbReference>
<dbReference type="PANTHER" id="PTHR33077:SF140">
    <property type="entry name" value="PROTEIN TIFY 10B"/>
    <property type="match status" value="1"/>
</dbReference>
<comment type="function">
    <text evidence="4">Repressor of jasmonate responses.</text>
</comment>
<dbReference type="PROSITE" id="PS51320">
    <property type="entry name" value="TIFY"/>
    <property type="match status" value="1"/>
</dbReference>
<evidence type="ECO:0000256" key="2">
    <source>
        <dbReference type="ARBA" id="ARBA00022819"/>
    </source>
</evidence>
<dbReference type="InterPro" id="IPR040390">
    <property type="entry name" value="TIFY/JAZ"/>
</dbReference>
<sequence>MSNSPAGEASVPAPRKLERSASTFTVTCNLLSQFLKDRKGAGFGDLALGIGSRNQDSADRGKTETLRTPPTTMSLLPGPGVDGETGNASGSVDLDLFPLRASFAAPPSPAAAENAREPEKNQLTIFYGGKVLVFNNFPANKAMDLLNLASKKSAAAENHTSTAPAIAVDPPKSVSLPNTNLPSSLSVTPPARAVQPTSLPSAGGSEMPIARRASLHRFLEKRKDRVNSKAPYEVNGSSGGGGGRQAAKPEESMKWLGLGPQSSKS</sequence>
<reference evidence="7" key="1">
    <citation type="submission" date="2021-03" db="EMBL/GenBank/DDBJ databases">
        <authorList>
            <person name="Li Z."/>
            <person name="Yang C."/>
        </authorList>
    </citation>
    <scope>NUCLEOTIDE SEQUENCE</scope>
    <source>
        <strain evidence="7">Dzin_1.0</strain>
        <tissue evidence="7">Leaf</tissue>
    </source>
</reference>
<dbReference type="Proteomes" id="UP001085076">
    <property type="component" value="Miscellaneous, Linkage group lg01"/>
</dbReference>
<proteinExistence type="inferred from homology"/>